<dbReference type="Pfam" id="PF03781">
    <property type="entry name" value="FGE-sulfatase"/>
    <property type="match status" value="1"/>
</dbReference>
<keyword evidence="4" id="KW-1185">Reference proteome</keyword>
<dbReference type="InterPro" id="IPR016187">
    <property type="entry name" value="CTDL_fold"/>
</dbReference>
<reference evidence="3 4" key="1">
    <citation type="submission" date="2016-11" db="EMBL/GenBank/DDBJ databases">
        <authorList>
            <person name="Jaros S."/>
            <person name="Januszkiewicz K."/>
            <person name="Wedrychowicz H."/>
        </authorList>
    </citation>
    <scope>NUCLEOTIDE SEQUENCE [LARGE SCALE GENOMIC DNA]</scope>
    <source>
        <strain evidence="3 4">DSM 18772</strain>
    </source>
</reference>
<evidence type="ECO:0000256" key="1">
    <source>
        <dbReference type="SAM" id="MobiDB-lite"/>
    </source>
</evidence>
<organism evidence="3 4">
    <name type="scientific">Rubritalea squalenifaciens DSM 18772</name>
    <dbReference type="NCBI Taxonomy" id="1123071"/>
    <lineage>
        <taxon>Bacteria</taxon>
        <taxon>Pseudomonadati</taxon>
        <taxon>Verrucomicrobiota</taxon>
        <taxon>Verrucomicrobiia</taxon>
        <taxon>Verrucomicrobiales</taxon>
        <taxon>Rubritaleaceae</taxon>
        <taxon>Rubritalea</taxon>
    </lineage>
</organism>
<accession>A0A1M6E313</accession>
<dbReference type="PANTHER" id="PTHR23150:SF19">
    <property type="entry name" value="FORMYLGLYCINE-GENERATING ENZYME"/>
    <property type="match status" value="1"/>
</dbReference>
<dbReference type="GO" id="GO:0120147">
    <property type="term" value="F:formylglycine-generating oxidase activity"/>
    <property type="evidence" value="ECO:0007669"/>
    <property type="project" value="TreeGrafter"/>
</dbReference>
<name>A0A1M6E313_9BACT</name>
<sequence>MHGKSCCSPSKQAGDSTERPDTQPRILSPMAGSHEAMSLIPADSFLMGDDSEEIWVDDAEAPVREITLDAFYIDQYAVTNKDFESFVEATGYQTDAERHGWSFVFYLQITESHFKRMTLETAEGTEWWIKTPKACWKRPGGPGTNIRQIMDHPVTHVSWNDAQAFAVWAGKRLPTEAEWECAARGGLVRKHFPWGDELTPGGKHRCNIWQGQFPIENTEEDGYLFTAPVKSFQPNGYQLYNTSGNVWEWCQDWYDLDFPVHGSRVNPTGPDQGSERIIRGGSFLCHASYCNRYRNSARTSATPDSSTSHMGFRCAMNA</sequence>
<evidence type="ECO:0000259" key="2">
    <source>
        <dbReference type="Pfam" id="PF03781"/>
    </source>
</evidence>
<feature type="domain" description="Sulfatase-modifying factor enzyme-like" evidence="2">
    <location>
        <begin position="35"/>
        <end position="315"/>
    </location>
</feature>
<dbReference type="PANTHER" id="PTHR23150">
    <property type="entry name" value="SULFATASE MODIFYING FACTOR 1, 2"/>
    <property type="match status" value="1"/>
</dbReference>
<dbReference type="SUPFAM" id="SSF56436">
    <property type="entry name" value="C-type lectin-like"/>
    <property type="match status" value="1"/>
</dbReference>
<dbReference type="InterPro" id="IPR005532">
    <property type="entry name" value="SUMF_dom"/>
</dbReference>
<dbReference type="Proteomes" id="UP000184510">
    <property type="component" value="Unassembled WGS sequence"/>
</dbReference>
<dbReference type="InterPro" id="IPR051043">
    <property type="entry name" value="Sulfatase_Mod_Factor_Kinase"/>
</dbReference>
<feature type="region of interest" description="Disordered" evidence="1">
    <location>
        <begin position="1"/>
        <end position="30"/>
    </location>
</feature>
<evidence type="ECO:0000313" key="4">
    <source>
        <dbReference type="Proteomes" id="UP000184510"/>
    </source>
</evidence>
<evidence type="ECO:0000313" key="3">
    <source>
        <dbReference type="EMBL" id="SHI79924.1"/>
    </source>
</evidence>
<gene>
    <name evidence="3" type="ORF">SAMN02745181_0918</name>
</gene>
<dbReference type="InParanoid" id="A0A1M6E313"/>
<dbReference type="EMBL" id="FQYR01000002">
    <property type="protein sequence ID" value="SHI79924.1"/>
    <property type="molecule type" value="Genomic_DNA"/>
</dbReference>
<proteinExistence type="predicted"/>
<protein>
    <submittedName>
        <fullName evidence="3">Formylglycine-generating enzyme, required for sulfatase activity, contains SUMF1/FGE domain</fullName>
    </submittedName>
</protein>
<dbReference type="AlphaFoldDB" id="A0A1M6E313"/>
<dbReference type="OrthoDB" id="9768004at2"/>
<dbReference type="InterPro" id="IPR042095">
    <property type="entry name" value="SUMF_sf"/>
</dbReference>
<dbReference type="RefSeq" id="WP_143158289.1">
    <property type="nucleotide sequence ID" value="NZ_FQYR01000002.1"/>
</dbReference>
<dbReference type="Gene3D" id="3.90.1580.10">
    <property type="entry name" value="paralog of FGE (formylglycine-generating enzyme)"/>
    <property type="match status" value="1"/>
</dbReference>
<dbReference type="STRING" id="1123071.SAMN02745181_0918"/>